<dbReference type="GO" id="GO:0016020">
    <property type="term" value="C:membrane"/>
    <property type="evidence" value="ECO:0007669"/>
    <property type="project" value="UniProtKB-SubCell"/>
</dbReference>
<feature type="transmembrane region" description="Helical" evidence="6">
    <location>
        <begin position="438"/>
        <end position="455"/>
    </location>
</feature>
<keyword evidence="8" id="KW-1185">Reference proteome</keyword>
<feature type="transmembrane region" description="Helical" evidence="6">
    <location>
        <begin position="101"/>
        <end position="124"/>
    </location>
</feature>
<organism evidence="7 8">
    <name type="scientific">Frigoriglobus tundricola</name>
    <dbReference type="NCBI Taxonomy" id="2774151"/>
    <lineage>
        <taxon>Bacteria</taxon>
        <taxon>Pseudomonadati</taxon>
        <taxon>Planctomycetota</taxon>
        <taxon>Planctomycetia</taxon>
        <taxon>Gemmatales</taxon>
        <taxon>Gemmataceae</taxon>
        <taxon>Frigoriglobus</taxon>
    </lineage>
</organism>
<name>A0A6M5YMI3_9BACT</name>
<feature type="transmembrane region" description="Helical" evidence="6">
    <location>
        <begin position="144"/>
        <end position="164"/>
    </location>
</feature>
<evidence type="ECO:0000256" key="5">
    <source>
        <dbReference type="ARBA" id="ARBA00023136"/>
    </source>
</evidence>
<evidence type="ECO:0000313" key="7">
    <source>
        <dbReference type="EMBL" id="QJW94513.1"/>
    </source>
</evidence>
<feature type="transmembrane region" description="Helical" evidence="6">
    <location>
        <begin position="358"/>
        <end position="377"/>
    </location>
</feature>
<dbReference type="Proteomes" id="UP000503447">
    <property type="component" value="Chromosome"/>
</dbReference>
<feature type="transmembrane region" description="Helical" evidence="6">
    <location>
        <begin position="176"/>
        <end position="195"/>
    </location>
</feature>
<feature type="transmembrane region" description="Helical" evidence="6">
    <location>
        <begin position="258"/>
        <end position="282"/>
    </location>
</feature>
<evidence type="ECO:0000256" key="4">
    <source>
        <dbReference type="ARBA" id="ARBA00022989"/>
    </source>
</evidence>
<dbReference type="PANTHER" id="PTHR43243">
    <property type="entry name" value="INNER MEMBRANE TRANSPORTER YGJI-RELATED"/>
    <property type="match status" value="1"/>
</dbReference>
<gene>
    <name evidence="7" type="ORF">FTUN_2034</name>
</gene>
<dbReference type="Gene3D" id="1.20.1740.10">
    <property type="entry name" value="Amino acid/polyamine transporter I"/>
    <property type="match status" value="1"/>
</dbReference>
<feature type="transmembrane region" description="Helical" evidence="6">
    <location>
        <begin position="28"/>
        <end position="48"/>
    </location>
</feature>
<feature type="transmembrane region" description="Helical" evidence="6">
    <location>
        <begin position="215"/>
        <end position="237"/>
    </location>
</feature>
<evidence type="ECO:0000256" key="1">
    <source>
        <dbReference type="ARBA" id="ARBA00004141"/>
    </source>
</evidence>
<feature type="transmembrane region" description="Helical" evidence="6">
    <location>
        <begin position="383"/>
        <end position="402"/>
    </location>
</feature>
<feature type="transmembrane region" description="Helical" evidence="6">
    <location>
        <begin position="414"/>
        <end position="432"/>
    </location>
</feature>
<proteinExistence type="predicted"/>
<keyword evidence="3 6" id="KW-0812">Transmembrane</keyword>
<dbReference type="RefSeq" id="WP_171470490.1">
    <property type="nucleotide sequence ID" value="NZ_CP053452.2"/>
</dbReference>
<reference evidence="8" key="1">
    <citation type="submission" date="2020-05" db="EMBL/GenBank/DDBJ databases">
        <title>Frigoriglobus tundricola gen. nov., sp. nov., a psychrotolerant cellulolytic planctomycete of the family Gemmataceae with two divergent copies of 16S rRNA gene.</title>
        <authorList>
            <person name="Kulichevskaya I.S."/>
            <person name="Ivanova A.A."/>
            <person name="Naumoff D.G."/>
            <person name="Beletsky A.V."/>
            <person name="Rijpstra W.I.C."/>
            <person name="Sinninghe Damste J.S."/>
            <person name="Mardanov A.V."/>
            <person name="Ravin N.V."/>
            <person name="Dedysh S.N."/>
        </authorList>
    </citation>
    <scope>NUCLEOTIDE SEQUENCE [LARGE SCALE GENOMIC DNA]</scope>
    <source>
        <strain evidence="8">PL17</strain>
    </source>
</reference>
<dbReference type="GO" id="GO:0015171">
    <property type="term" value="F:amino acid transmembrane transporter activity"/>
    <property type="evidence" value="ECO:0007669"/>
    <property type="project" value="TreeGrafter"/>
</dbReference>
<dbReference type="PANTHER" id="PTHR43243:SF4">
    <property type="entry name" value="CATIONIC AMINO ACID TRANSPORTER 4"/>
    <property type="match status" value="1"/>
</dbReference>
<dbReference type="Pfam" id="PF13520">
    <property type="entry name" value="AA_permease_2"/>
    <property type="match status" value="1"/>
</dbReference>
<feature type="transmembrane region" description="Helical" evidence="6">
    <location>
        <begin position="60"/>
        <end position="80"/>
    </location>
</feature>
<feature type="transmembrane region" description="Helical" evidence="6">
    <location>
        <begin position="302"/>
        <end position="323"/>
    </location>
</feature>
<keyword evidence="4 6" id="KW-1133">Transmembrane helix</keyword>
<evidence type="ECO:0000256" key="6">
    <source>
        <dbReference type="SAM" id="Phobius"/>
    </source>
</evidence>
<evidence type="ECO:0000256" key="3">
    <source>
        <dbReference type="ARBA" id="ARBA00022692"/>
    </source>
</evidence>
<evidence type="ECO:0000256" key="2">
    <source>
        <dbReference type="ARBA" id="ARBA00022448"/>
    </source>
</evidence>
<dbReference type="PIRSF" id="PIRSF006060">
    <property type="entry name" value="AA_transporter"/>
    <property type="match status" value="1"/>
</dbReference>
<accession>A0A6M5YMI3</accession>
<sequence length="478" mass="49175">MVRWGQLFARQAPTGPTAAPRAQVLGTWALVAMGIGATIGSGIFVTTGQVAATVAGPGVVLSYLVAGGACLLAALCYAEFAALHPSGGSAYSYAYATLGELCAWVIGWDLVLEYGVAGSIVAVGWSEHFVQLLQSLGVRVPAALVAPVNVPAALVMAAITAVLIRGVEESARTNTVVVAVKLGVVLFVLLVGVGFVDRVNWVSFPPPGDPAGSGFLPFGWAGVMTGAAMVFFAYIGFDAVSTHAEEAIDPGRSLPRGILVSLVVCTVLYIAVAAVLVGMVPWVRIAPLAPVAAAFAGVGMPWAAVVIDFGALAGMTSVLLVTFSGQARIFRAMARDGLLPKGLFAAEHPKFRTPVRSLVLTGTVAGLTAALVPHGVLLEMVSIGTLMAFAIVCAAVMVLRTTHPGAARPFRCPAVYVVAPLGIFVNAAMMVALPVETWLRLVVWLVVGLGVYFGYGARHSAARRRGSGPGGAPGPDRP</sequence>
<comment type="subcellular location">
    <subcellularLocation>
        <location evidence="1">Membrane</location>
        <topology evidence="1">Multi-pass membrane protein</topology>
    </subcellularLocation>
</comment>
<dbReference type="AlphaFoldDB" id="A0A6M5YMI3"/>
<dbReference type="EMBL" id="CP053452">
    <property type="protein sequence ID" value="QJW94513.1"/>
    <property type="molecule type" value="Genomic_DNA"/>
</dbReference>
<keyword evidence="2" id="KW-0813">Transport</keyword>
<evidence type="ECO:0000313" key="8">
    <source>
        <dbReference type="Proteomes" id="UP000503447"/>
    </source>
</evidence>
<keyword evidence="5 6" id="KW-0472">Membrane</keyword>
<dbReference type="KEGG" id="ftj:FTUN_2034"/>
<protein>
    <submittedName>
        <fullName evidence="7">Putative amino acid permease, GabP family</fullName>
    </submittedName>
</protein>
<dbReference type="InterPro" id="IPR002293">
    <property type="entry name" value="AA/rel_permease1"/>
</dbReference>